<keyword evidence="5 9" id="KW-0472">Membrane</keyword>
<keyword evidence="12" id="KW-1185">Reference proteome</keyword>
<dbReference type="Gene3D" id="1.25.40.10">
    <property type="entry name" value="Tetratricopeptide repeat domain"/>
    <property type="match status" value="1"/>
</dbReference>
<evidence type="ECO:0000313" key="12">
    <source>
        <dbReference type="Proteomes" id="UP001566331"/>
    </source>
</evidence>
<evidence type="ECO:0000256" key="4">
    <source>
        <dbReference type="ARBA" id="ARBA00022989"/>
    </source>
</evidence>
<evidence type="ECO:0000256" key="7">
    <source>
        <dbReference type="ARBA" id="ARBA00024197"/>
    </source>
</evidence>
<keyword evidence="2" id="KW-1003">Cell membrane</keyword>
<feature type="transmembrane region" description="Helical" evidence="9">
    <location>
        <begin position="24"/>
        <end position="43"/>
    </location>
</feature>
<keyword evidence="6" id="KW-0143">Chaperone</keyword>
<dbReference type="Pfam" id="PF09976">
    <property type="entry name" value="TPR_21"/>
    <property type="match status" value="1"/>
</dbReference>
<reference evidence="11 12" key="1">
    <citation type="submission" date="2024-07" db="EMBL/GenBank/DDBJ databases">
        <title>Luteimonas salilacus sp. nov., isolated from the shore soil of Salt Lake in Tibet of China.</title>
        <authorList>
            <person name="Zhang X."/>
            <person name="Li A."/>
        </authorList>
    </citation>
    <scope>NUCLEOTIDE SEQUENCE [LARGE SCALE GENOMIC DNA]</scope>
    <source>
        <strain evidence="11 12">B3-2-R+30</strain>
    </source>
</reference>
<evidence type="ECO:0000313" key="11">
    <source>
        <dbReference type="EMBL" id="MEZ0475336.1"/>
    </source>
</evidence>
<evidence type="ECO:0000256" key="9">
    <source>
        <dbReference type="SAM" id="Phobius"/>
    </source>
</evidence>
<evidence type="ECO:0000256" key="2">
    <source>
        <dbReference type="ARBA" id="ARBA00022475"/>
    </source>
</evidence>
<dbReference type="EMBL" id="JBFWIC010000015">
    <property type="protein sequence ID" value="MEZ0475336.1"/>
    <property type="molecule type" value="Genomic_DNA"/>
</dbReference>
<dbReference type="RefSeq" id="WP_370562756.1">
    <property type="nucleotide sequence ID" value="NZ_JBFWIB010000002.1"/>
</dbReference>
<protein>
    <recommendedName>
        <fullName evidence="8">Ancillary SecYEG translocon subunit</fullName>
    </recommendedName>
</protein>
<keyword evidence="4 9" id="KW-1133">Transmembrane helix</keyword>
<dbReference type="PANTHER" id="PTHR38035:SF1">
    <property type="entry name" value="ANCILLARY SECYEG TRANSLOCON SUBUNIT"/>
    <property type="match status" value="1"/>
</dbReference>
<gene>
    <name evidence="11" type="ORF">AB6713_12030</name>
</gene>
<dbReference type="Proteomes" id="UP001566331">
    <property type="component" value="Unassembled WGS sequence"/>
</dbReference>
<evidence type="ECO:0000256" key="1">
    <source>
        <dbReference type="ARBA" id="ARBA00004401"/>
    </source>
</evidence>
<evidence type="ECO:0000256" key="5">
    <source>
        <dbReference type="ARBA" id="ARBA00023136"/>
    </source>
</evidence>
<proteinExistence type="inferred from homology"/>
<evidence type="ECO:0000256" key="3">
    <source>
        <dbReference type="ARBA" id="ARBA00022692"/>
    </source>
</evidence>
<evidence type="ECO:0000259" key="10">
    <source>
        <dbReference type="Pfam" id="PF09976"/>
    </source>
</evidence>
<comment type="caution">
    <text evidence="11">The sequence shown here is derived from an EMBL/GenBank/DDBJ whole genome shotgun (WGS) entry which is preliminary data.</text>
</comment>
<accession>A0ABV4HRF6</accession>
<sequence>MAIELLDEHEQGERVREWLRRNGFGLFAGVVLGLGMIGGWQWWQRHQHGERVQAGEHYQAALASIQAGDLDAARNQAQELRKGGVYGALIAFDLAKAQFEAGDREAAIATLQQAADGADPALEPIRRQRLAQLLIDAGQAQEAATLLSDAADATGLETLGDARFALEQRDQARGAYEEALRRMDVAAPQRRLVELKLTQAGGKPSQPETI</sequence>
<dbReference type="SUPFAM" id="SSF48452">
    <property type="entry name" value="TPR-like"/>
    <property type="match status" value="1"/>
</dbReference>
<evidence type="ECO:0000256" key="8">
    <source>
        <dbReference type="ARBA" id="ARBA00024235"/>
    </source>
</evidence>
<name>A0ABV4HRF6_9GAMM</name>
<dbReference type="PANTHER" id="PTHR38035">
    <property type="entry name" value="UPF0070 PROTEIN YFGM"/>
    <property type="match status" value="1"/>
</dbReference>
<dbReference type="InterPro" id="IPR018704">
    <property type="entry name" value="SecYEG/CpoB_TPR"/>
</dbReference>
<comment type="similarity">
    <text evidence="7">Belongs to the YfgM family.</text>
</comment>
<keyword evidence="3 9" id="KW-0812">Transmembrane</keyword>
<comment type="subcellular location">
    <subcellularLocation>
        <location evidence="1">Cell membrane</location>
        <topology evidence="1">Single-pass type II membrane protein</topology>
    </subcellularLocation>
</comment>
<dbReference type="InterPro" id="IPR026039">
    <property type="entry name" value="YfgM"/>
</dbReference>
<organism evidence="11 12">
    <name type="scientific">Luteimonas salinilitoris</name>
    <dbReference type="NCBI Taxonomy" id="3237697"/>
    <lineage>
        <taxon>Bacteria</taxon>
        <taxon>Pseudomonadati</taxon>
        <taxon>Pseudomonadota</taxon>
        <taxon>Gammaproteobacteria</taxon>
        <taxon>Lysobacterales</taxon>
        <taxon>Lysobacteraceae</taxon>
        <taxon>Luteimonas</taxon>
    </lineage>
</organism>
<dbReference type="InterPro" id="IPR011990">
    <property type="entry name" value="TPR-like_helical_dom_sf"/>
</dbReference>
<evidence type="ECO:0000256" key="6">
    <source>
        <dbReference type="ARBA" id="ARBA00023186"/>
    </source>
</evidence>
<feature type="domain" description="Ancillary SecYEG translocon subunit/Cell division coordinator CpoB TPR" evidence="10">
    <location>
        <begin position="16"/>
        <end position="199"/>
    </location>
</feature>